<evidence type="ECO:0000256" key="2">
    <source>
        <dbReference type="ARBA" id="ARBA00022786"/>
    </source>
</evidence>
<proteinExistence type="predicted"/>
<dbReference type="SUPFAM" id="SSF56204">
    <property type="entry name" value="Hect, E3 ligase catalytic domain"/>
    <property type="match status" value="1"/>
</dbReference>
<sequence>MSPKEQPNKKAADMLQKDALYQKEQTTFNYLQRYIKNADQHKPQKFLRFCTGPSVLCTEQIKVTFNAETGFGRRPVAHTCGAIIDVPYIYSSSPEFRAEFDSILANNFLLMDII</sequence>
<evidence type="ECO:0000256" key="1">
    <source>
        <dbReference type="ARBA" id="ARBA00022679"/>
    </source>
</evidence>
<dbReference type="EMBL" id="JAHRIQ010016491">
    <property type="protein sequence ID" value="MEQ2226848.1"/>
    <property type="molecule type" value="Genomic_DNA"/>
</dbReference>
<evidence type="ECO:0000313" key="4">
    <source>
        <dbReference type="EMBL" id="MEQ2226848.1"/>
    </source>
</evidence>
<evidence type="ECO:0000313" key="5">
    <source>
        <dbReference type="Proteomes" id="UP001482620"/>
    </source>
</evidence>
<keyword evidence="1" id="KW-0808">Transferase</keyword>
<keyword evidence="2" id="KW-0833">Ubl conjugation pathway</keyword>
<keyword evidence="5" id="KW-1185">Reference proteome</keyword>
<comment type="caution">
    <text evidence="4">The sequence shown here is derived from an EMBL/GenBank/DDBJ whole genome shotgun (WGS) entry which is preliminary data.</text>
</comment>
<dbReference type="Gene3D" id="3.30.2410.10">
    <property type="entry name" value="Hect, E3 ligase catalytic domain"/>
    <property type="match status" value="1"/>
</dbReference>
<gene>
    <name evidence="4" type="ORF">ILYODFUR_031510</name>
</gene>
<evidence type="ECO:0000259" key="3">
    <source>
        <dbReference type="Pfam" id="PF00632"/>
    </source>
</evidence>
<dbReference type="InterPro" id="IPR000569">
    <property type="entry name" value="HECT_dom"/>
</dbReference>
<feature type="domain" description="HECT" evidence="3">
    <location>
        <begin position="17"/>
        <end position="97"/>
    </location>
</feature>
<dbReference type="Proteomes" id="UP001482620">
    <property type="component" value="Unassembled WGS sequence"/>
</dbReference>
<dbReference type="InterPro" id="IPR035983">
    <property type="entry name" value="Hect_E3_ubiquitin_ligase"/>
</dbReference>
<accession>A0ABV0T1W2</accession>
<protein>
    <recommendedName>
        <fullName evidence="3">HECT domain-containing protein</fullName>
    </recommendedName>
</protein>
<organism evidence="4 5">
    <name type="scientific">Ilyodon furcidens</name>
    <name type="common">goldbreast splitfin</name>
    <dbReference type="NCBI Taxonomy" id="33524"/>
    <lineage>
        <taxon>Eukaryota</taxon>
        <taxon>Metazoa</taxon>
        <taxon>Chordata</taxon>
        <taxon>Craniata</taxon>
        <taxon>Vertebrata</taxon>
        <taxon>Euteleostomi</taxon>
        <taxon>Actinopterygii</taxon>
        <taxon>Neopterygii</taxon>
        <taxon>Teleostei</taxon>
        <taxon>Neoteleostei</taxon>
        <taxon>Acanthomorphata</taxon>
        <taxon>Ovalentaria</taxon>
        <taxon>Atherinomorphae</taxon>
        <taxon>Cyprinodontiformes</taxon>
        <taxon>Goodeidae</taxon>
        <taxon>Ilyodon</taxon>
    </lineage>
</organism>
<dbReference type="Pfam" id="PF00632">
    <property type="entry name" value="HECT"/>
    <property type="match status" value="1"/>
</dbReference>
<reference evidence="4 5" key="1">
    <citation type="submission" date="2021-06" db="EMBL/GenBank/DDBJ databases">
        <authorList>
            <person name="Palmer J.M."/>
        </authorList>
    </citation>
    <scope>NUCLEOTIDE SEQUENCE [LARGE SCALE GENOMIC DNA]</scope>
    <source>
        <strain evidence="5">if_2019</strain>
        <tissue evidence="4">Muscle</tissue>
    </source>
</reference>
<name>A0ABV0T1W2_9TELE</name>